<keyword evidence="9" id="KW-0966">Cell projection</keyword>
<feature type="compositionally biased region" description="Polar residues" evidence="6">
    <location>
        <begin position="69"/>
        <end position="85"/>
    </location>
</feature>
<dbReference type="NCBIfam" id="NF005833">
    <property type="entry name" value="PRK07737.1"/>
    <property type="match status" value="1"/>
</dbReference>
<dbReference type="AlphaFoldDB" id="A0A556PR35"/>
<feature type="domain" description="Flagellar hook-associated protein 2 N-terminal" evidence="7">
    <location>
        <begin position="8"/>
        <end position="102"/>
    </location>
</feature>
<dbReference type="Pfam" id="PF02465">
    <property type="entry name" value="FliD_N"/>
    <property type="match status" value="1"/>
</dbReference>
<comment type="subunit">
    <text evidence="2 5">Homopentamer.</text>
</comment>
<dbReference type="PANTHER" id="PTHR30288">
    <property type="entry name" value="FLAGELLAR CAP/ASSEMBLY PROTEIN FLID"/>
    <property type="match status" value="1"/>
</dbReference>
<comment type="subcellular location">
    <subcellularLocation>
        <location evidence="5">Secreted</location>
    </subcellularLocation>
    <subcellularLocation>
        <location evidence="5">Bacterial flagellum</location>
    </subcellularLocation>
</comment>
<evidence type="ECO:0000313" key="9">
    <source>
        <dbReference type="EMBL" id="TSJ66847.1"/>
    </source>
</evidence>
<keyword evidence="10" id="KW-1185">Reference proteome</keyword>
<reference evidence="9 10" key="1">
    <citation type="submission" date="2019-07" db="EMBL/GenBank/DDBJ databases">
        <title>Allobacillus sp. nov. SKP isolated from shrimp paste of Euphausiacea.</title>
        <authorList>
            <person name="Kanchanasin P."/>
            <person name="Tanasupawat S."/>
            <person name="Shi W."/>
            <person name="Wu L."/>
            <person name="Ma J."/>
        </authorList>
    </citation>
    <scope>NUCLEOTIDE SEQUENCE [LARGE SCALE GENOMIC DNA]</scope>
    <source>
        <strain evidence="9 10">SKP4-8</strain>
    </source>
</reference>
<protein>
    <recommendedName>
        <fullName evidence="5">Flagellar hook-associated protein 2</fullName>
        <shortName evidence="5">HAP2</shortName>
    </recommendedName>
    <alternativeName>
        <fullName evidence="5">Flagellar cap protein</fullName>
    </alternativeName>
</protein>
<evidence type="ECO:0000256" key="4">
    <source>
        <dbReference type="ARBA" id="ARBA00023143"/>
    </source>
</evidence>
<dbReference type="GO" id="GO:0009424">
    <property type="term" value="C:bacterial-type flagellum hook"/>
    <property type="evidence" value="ECO:0007669"/>
    <property type="project" value="UniProtKB-UniRule"/>
</dbReference>
<evidence type="ECO:0000256" key="6">
    <source>
        <dbReference type="SAM" id="MobiDB-lite"/>
    </source>
</evidence>
<evidence type="ECO:0000256" key="5">
    <source>
        <dbReference type="RuleBase" id="RU362066"/>
    </source>
</evidence>
<evidence type="ECO:0000259" key="8">
    <source>
        <dbReference type="Pfam" id="PF07195"/>
    </source>
</evidence>
<proteinExistence type="inferred from homology"/>
<dbReference type="EMBL" id="VMHE01000003">
    <property type="protein sequence ID" value="TSJ66847.1"/>
    <property type="molecule type" value="Genomic_DNA"/>
</dbReference>
<evidence type="ECO:0000259" key="7">
    <source>
        <dbReference type="Pfam" id="PF02465"/>
    </source>
</evidence>
<dbReference type="GO" id="GO:0071973">
    <property type="term" value="P:bacterial-type flagellum-dependent cell motility"/>
    <property type="evidence" value="ECO:0007669"/>
    <property type="project" value="TreeGrafter"/>
</dbReference>
<comment type="function">
    <text evidence="5">Required for morphogenesis and for the elongation of the flagellar filament by facilitating polymerization of the flagellin monomers at the tip of growing filament. Forms a capping structure, which prevents flagellin subunits (transported through the central channel of the flagellum) from leaking out without polymerization at the distal end.</text>
</comment>
<dbReference type="OrthoDB" id="9776025at2"/>
<name>A0A556PR35_9BACI</name>
<evidence type="ECO:0000256" key="2">
    <source>
        <dbReference type="ARBA" id="ARBA00011255"/>
    </source>
</evidence>
<keyword evidence="5" id="KW-0964">Secreted</keyword>
<dbReference type="InterPro" id="IPR010809">
    <property type="entry name" value="FliD_C"/>
</dbReference>
<dbReference type="GO" id="GO:0009421">
    <property type="term" value="C:bacterial-type flagellum filament cap"/>
    <property type="evidence" value="ECO:0007669"/>
    <property type="project" value="InterPro"/>
</dbReference>
<organism evidence="9 10">
    <name type="scientific">Allobacillus salarius</name>
    <dbReference type="NCBI Taxonomy" id="1955272"/>
    <lineage>
        <taxon>Bacteria</taxon>
        <taxon>Bacillati</taxon>
        <taxon>Bacillota</taxon>
        <taxon>Bacilli</taxon>
        <taxon>Bacillales</taxon>
        <taxon>Bacillaceae</taxon>
        <taxon>Allobacillus</taxon>
    </lineage>
</organism>
<keyword evidence="9" id="KW-0282">Flagellum</keyword>
<gene>
    <name evidence="9" type="ORF">FPQ13_03630</name>
</gene>
<evidence type="ECO:0000256" key="3">
    <source>
        <dbReference type="ARBA" id="ARBA00023054"/>
    </source>
</evidence>
<keyword evidence="4 5" id="KW-0975">Bacterial flagellum</keyword>
<dbReference type="GO" id="GO:0005576">
    <property type="term" value="C:extracellular region"/>
    <property type="evidence" value="ECO:0007669"/>
    <property type="project" value="UniProtKB-SubCell"/>
</dbReference>
<dbReference type="GO" id="GO:0007155">
    <property type="term" value="P:cell adhesion"/>
    <property type="evidence" value="ECO:0007669"/>
    <property type="project" value="InterPro"/>
</dbReference>
<dbReference type="PANTHER" id="PTHR30288:SF0">
    <property type="entry name" value="FLAGELLAR HOOK-ASSOCIATED PROTEIN 2"/>
    <property type="match status" value="1"/>
</dbReference>
<comment type="caution">
    <text evidence="9">The sequence shown here is derived from an EMBL/GenBank/DDBJ whole genome shotgun (WGS) entry which is preliminary data.</text>
</comment>
<evidence type="ECO:0000313" key="10">
    <source>
        <dbReference type="Proteomes" id="UP000316425"/>
    </source>
</evidence>
<feature type="domain" description="Flagellar hook-associated protein 2 C-terminal" evidence="8">
    <location>
        <begin position="234"/>
        <end position="491"/>
    </location>
</feature>
<keyword evidence="9" id="KW-0969">Cilium</keyword>
<dbReference type="InterPro" id="IPR040026">
    <property type="entry name" value="FliD"/>
</dbReference>
<sequence>MRVSGLASGMDTDQIIADLMKAERIPMTKLQQDQEWLTWQRDAYREMNTKLSEFKNMFMDMKLSKTYQSKEVTSSSPGVTATANSGAPEGSHTISVKQLASKAMRVSDTGISGTGEKIDPNKPLLESIENFTGGNISFQTFNENGEATTHTVAIEGSDSLNDVFKKISTESGGAVRAYYDTKSDIVFMERTSSGSFNPDVNGAEIIFGDENGNNATFFTDVLKMDPIADAEIGGENAKFTYNDVELTSKENSYTLDGVTYQFNQTVDNATLNIRTDTQNTFDQIVKFVDKYNEIIEMTSEKTGEKRYRDFPPLTDAQKEDMTEKEIELWEEKAKSGLLRSDNILQSGMTSIRTAFYSNVENDLGAFNRLVDIGIKTSTNYRDNGKLIIDEDKLRDAIENNSQDVRRLFSNNTDDDSRGLLNRVEDSLNGMISRITDKAGNDNKTDQTYTMGRELLGIEERITDFERRLQQVENRYYKQFTAMETAIQRMNQQSAQLMNQLNSGQ</sequence>
<evidence type="ECO:0000256" key="1">
    <source>
        <dbReference type="ARBA" id="ARBA00009764"/>
    </source>
</evidence>
<feature type="region of interest" description="Disordered" evidence="6">
    <location>
        <begin position="69"/>
        <end position="92"/>
    </location>
</feature>
<comment type="similarity">
    <text evidence="1 5">Belongs to the FliD family.</text>
</comment>
<dbReference type="InterPro" id="IPR003481">
    <property type="entry name" value="FliD_N"/>
</dbReference>
<accession>A0A556PR35</accession>
<keyword evidence="3" id="KW-0175">Coiled coil</keyword>
<dbReference type="Proteomes" id="UP000316425">
    <property type="component" value="Unassembled WGS sequence"/>
</dbReference>
<dbReference type="Pfam" id="PF07195">
    <property type="entry name" value="FliD_C"/>
    <property type="match status" value="1"/>
</dbReference>